<sequence>MTADPTTPAGARAELLDLCARGLDWRVDPTRVLPDVSAARPAAVLV</sequence>
<proteinExistence type="predicted"/>
<keyword evidence="2" id="KW-1185">Reference proteome</keyword>
<name>A0ABX1K0F3_9CELL</name>
<evidence type="ECO:0000313" key="1">
    <source>
        <dbReference type="EMBL" id="NKY38976.1"/>
    </source>
</evidence>
<gene>
    <name evidence="1" type="ORF">HGA02_05345</name>
</gene>
<protein>
    <submittedName>
        <fullName evidence="1">Coenzyme A pyrophosphatase</fullName>
    </submittedName>
</protein>
<comment type="caution">
    <text evidence="1">The sequence shown here is derived from an EMBL/GenBank/DDBJ whole genome shotgun (WGS) entry which is preliminary data.</text>
</comment>
<accession>A0ABX1K0F3</accession>
<dbReference type="Proteomes" id="UP000777774">
    <property type="component" value="Unassembled WGS sequence"/>
</dbReference>
<reference evidence="1 2" key="1">
    <citation type="submission" date="2020-04" db="EMBL/GenBank/DDBJ databases">
        <title>MicrobeNet Type strains.</title>
        <authorList>
            <person name="Nicholson A.C."/>
        </authorList>
    </citation>
    <scope>NUCLEOTIDE SEQUENCE [LARGE SCALE GENOMIC DNA]</scope>
    <source>
        <strain evidence="1 2">ATCC BAA-787</strain>
    </source>
</reference>
<organism evidence="1 2">
    <name type="scientific">Cellulomonas septica</name>
    <dbReference type="NCBI Taxonomy" id="285080"/>
    <lineage>
        <taxon>Bacteria</taxon>
        <taxon>Bacillati</taxon>
        <taxon>Actinomycetota</taxon>
        <taxon>Actinomycetes</taxon>
        <taxon>Micrococcales</taxon>
        <taxon>Cellulomonadaceae</taxon>
        <taxon>Cellulomonas</taxon>
    </lineage>
</organism>
<evidence type="ECO:0000313" key="2">
    <source>
        <dbReference type="Proteomes" id="UP000777774"/>
    </source>
</evidence>
<feature type="non-terminal residue" evidence="1">
    <location>
        <position position="46"/>
    </location>
</feature>
<dbReference type="EMBL" id="JAAXOY010000083">
    <property type="protein sequence ID" value="NKY38976.1"/>
    <property type="molecule type" value="Genomic_DNA"/>
</dbReference>